<name>A0A8J2KMR0_9HEXA</name>
<sequence>MGMYKMGITIG</sequence>
<keyword evidence="2" id="KW-1185">Reference proteome</keyword>
<reference evidence="1" key="1">
    <citation type="submission" date="2021-06" db="EMBL/GenBank/DDBJ databases">
        <authorList>
            <person name="Hodson N. C."/>
            <person name="Mongue J. A."/>
            <person name="Jaron S. K."/>
        </authorList>
    </citation>
    <scope>NUCLEOTIDE SEQUENCE</scope>
</reference>
<dbReference type="EMBL" id="CAJVCH010367144">
    <property type="protein sequence ID" value="CAG7816321.1"/>
    <property type="molecule type" value="Genomic_DNA"/>
</dbReference>
<proteinExistence type="predicted"/>
<evidence type="ECO:0000313" key="1">
    <source>
        <dbReference type="EMBL" id="CAG7816321.1"/>
    </source>
</evidence>
<dbReference type="Proteomes" id="UP000708208">
    <property type="component" value="Unassembled WGS sequence"/>
</dbReference>
<accession>A0A8J2KMR0</accession>
<feature type="non-terminal residue" evidence="1">
    <location>
        <position position="1"/>
    </location>
</feature>
<organism evidence="1 2">
    <name type="scientific">Allacma fusca</name>
    <dbReference type="NCBI Taxonomy" id="39272"/>
    <lineage>
        <taxon>Eukaryota</taxon>
        <taxon>Metazoa</taxon>
        <taxon>Ecdysozoa</taxon>
        <taxon>Arthropoda</taxon>
        <taxon>Hexapoda</taxon>
        <taxon>Collembola</taxon>
        <taxon>Symphypleona</taxon>
        <taxon>Sminthuridae</taxon>
        <taxon>Allacma</taxon>
    </lineage>
</organism>
<comment type="caution">
    <text evidence="1">The sequence shown here is derived from an EMBL/GenBank/DDBJ whole genome shotgun (WGS) entry which is preliminary data.</text>
</comment>
<evidence type="ECO:0000313" key="2">
    <source>
        <dbReference type="Proteomes" id="UP000708208"/>
    </source>
</evidence>
<protein>
    <submittedName>
        <fullName evidence="1">Uncharacterized protein</fullName>
    </submittedName>
</protein>
<gene>
    <name evidence="1" type="ORF">AFUS01_LOCUS26946</name>
</gene>